<dbReference type="CDD" id="cd00161">
    <property type="entry name" value="beta-trefoil_Ricin-like"/>
    <property type="match status" value="1"/>
</dbReference>
<organism evidence="3 4">
    <name type="scientific">Lentzea alba</name>
    <dbReference type="NCBI Taxonomy" id="2714351"/>
    <lineage>
        <taxon>Bacteria</taxon>
        <taxon>Bacillati</taxon>
        <taxon>Actinomycetota</taxon>
        <taxon>Actinomycetes</taxon>
        <taxon>Pseudonocardiales</taxon>
        <taxon>Pseudonocardiaceae</taxon>
        <taxon>Lentzea</taxon>
    </lineage>
</organism>
<dbReference type="EMBL" id="JAAMPJ010000007">
    <property type="protein sequence ID" value="NGY62224.1"/>
    <property type="molecule type" value="Genomic_DNA"/>
</dbReference>
<proteinExistence type="predicted"/>
<feature type="signal peptide" evidence="1">
    <location>
        <begin position="1"/>
        <end position="29"/>
    </location>
</feature>
<reference evidence="3 4" key="1">
    <citation type="submission" date="2020-03" db="EMBL/GenBank/DDBJ databases">
        <title>Isolation and identification of active actinomycetes.</title>
        <authorList>
            <person name="Sun X."/>
        </authorList>
    </citation>
    <scope>NUCLEOTIDE SEQUENCE [LARGE SCALE GENOMIC DNA]</scope>
    <source>
        <strain evidence="3 4">NEAU-D13</strain>
    </source>
</reference>
<dbReference type="PROSITE" id="PS50231">
    <property type="entry name" value="RICIN_B_LECTIN"/>
    <property type="match status" value="1"/>
</dbReference>
<dbReference type="InterPro" id="IPR000772">
    <property type="entry name" value="Ricin_B_lectin"/>
</dbReference>
<dbReference type="Proteomes" id="UP000481360">
    <property type="component" value="Unassembled WGS sequence"/>
</dbReference>
<dbReference type="SUPFAM" id="SSF50370">
    <property type="entry name" value="Ricin B-like lectins"/>
    <property type="match status" value="1"/>
</dbReference>
<evidence type="ECO:0000313" key="4">
    <source>
        <dbReference type="Proteomes" id="UP000481360"/>
    </source>
</evidence>
<evidence type="ECO:0000256" key="1">
    <source>
        <dbReference type="SAM" id="SignalP"/>
    </source>
</evidence>
<protein>
    <submittedName>
        <fullName evidence="3">Ricin-type beta-trefoil lectin domain protein</fullName>
    </submittedName>
</protein>
<evidence type="ECO:0000313" key="3">
    <source>
        <dbReference type="EMBL" id="NGY62224.1"/>
    </source>
</evidence>
<dbReference type="InterPro" id="IPR035992">
    <property type="entry name" value="Ricin_B-like_lectins"/>
</dbReference>
<dbReference type="Pfam" id="PF00652">
    <property type="entry name" value="Ricin_B_lectin"/>
    <property type="match status" value="1"/>
</dbReference>
<dbReference type="SMART" id="SM00458">
    <property type="entry name" value="RICIN"/>
    <property type="match status" value="1"/>
</dbReference>
<keyword evidence="4" id="KW-1185">Reference proteome</keyword>
<comment type="caution">
    <text evidence="3">The sequence shown here is derived from an EMBL/GenBank/DDBJ whole genome shotgun (WGS) entry which is preliminary data.</text>
</comment>
<keyword evidence="3" id="KW-0430">Lectin</keyword>
<gene>
    <name evidence="3" type="ORF">G7043_25180</name>
</gene>
<evidence type="ECO:0000259" key="2">
    <source>
        <dbReference type="SMART" id="SM00458"/>
    </source>
</evidence>
<sequence>MRTPLRQTAGVVAAAVLALASGLWHPASAAAGRAAPDTAAALDRVQVDRADLTPPPAPVVGGVQLRGTWLGPYTFRNARAGKCLDIEGASTASLAPAVQYNCVAGGVSQMWWEWKTEGDGFIYFRLLGNAHSQLCLHADGRNIPIKQVRCTTLPNQVFYTKSENLHQIASDLNGECMEIQGGSPDNFARIVLWPCHGQSHQVWYKYAV</sequence>
<dbReference type="Gene3D" id="2.80.10.50">
    <property type="match status" value="1"/>
</dbReference>
<dbReference type="RefSeq" id="WP_166049517.1">
    <property type="nucleotide sequence ID" value="NZ_JAAMPJ010000007.1"/>
</dbReference>
<feature type="chain" id="PRO_5028802959" evidence="1">
    <location>
        <begin position="30"/>
        <end position="208"/>
    </location>
</feature>
<dbReference type="GO" id="GO:0030246">
    <property type="term" value="F:carbohydrate binding"/>
    <property type="evidence" value="ECO:0007669"/>
    <property type="project" value="UniProtKB-KW"/>
</dbReference>
<accession>A0A7C9RT38</accession>
<keyword evidence="1" id="KW-0732">Signal</keyword>
<name>A0A7C9RT38_9PSEU</name>
<dbReference type="AlphaFoldDB" id="A0A7C9RT38"/>
<feature type="domain" description="Ricin B lectin" evidence="2">
    <location>
        <begin position="71"/>
        <end position="206"/>
    </location>
</feature>